<dbReference type="FunFam" id="2.30.29.30:FF:000050">
    <property type="entry name" value="Vav guanine nucleotide exchange factor 2"/>
    <property type="match status" value="1"/>
</dbReference>
<evidence type="ECO:0000256" key="6">
    <source>
        <dbReference type="ARBA" id="ARBA00022771"/>
    </source>
</evidence>
<feature type="domain" description="Calponin-homology (CH)" evidence="16">
    <location>
        <begin position="14"/>
        <end position="132"/>
    </location>
</feature>
<dbReference type="InterPro" id="IPR011993">
    <property type="entry name" value="PH-like_dom_sf"/>
</dbReference>
<feature type="domain" description="SH3" evidence="13">
    <location>
        <begin position="788"/>
        <end position="849"/>
    </location>
</feature>
<dbReference type="SUPFAM" id="SSF55550">
    <property type="entry name" value="SH2 domain"/>
    <property type="match status" value="1"/>
</dbReference>
<keyword evidence="1 10" id="KW-0728">SH3 domain</keyword>
<dbReference type="Pfam" id="PF07653">
    <property type="entry name" value="SH3_2"/>
    <property type="match status" value="2"/>
</dbReference>
<evidence type="ECO:0000259" key="16">
    <source>
        <dbReference type="PROSITE" id="PS50021"/>
    </source>
</evidence>
<keyword evidence="5" id="KW-0677">Repeat</keyword>
<evidence type="ECO:0000259" key="13">
    <source>
        <dbReference type="PROSITE" id="PS50002"/>
    </source>
</evidence>
<dbReference type="FunFam" id="3.30.60.20:FF:000015">
    <property type="entry name" value="Vav guanine nucleotide exchange factor 1"/>
    <property type="match status" value="1"/>
</dbReference>
<evidence type="ECO:0000256" key="3">
    <source>
        <dbReference type="ARBA" id="ARBA00022658"/>
    </source>
</evidence>
<evidence type="ECO:0000256" key="5">
    <source>
        <dbReference type="ARBA" id="ARBA00022737"/>
    </source>
</evidence>
<dbReference type="PROSITE" id="PS00741">
    <property type="entry name" value="DH_1"/>
    <property type="match status" value="1"/>
</dbReference>
<dbReference type="GO" id="GO:0035556">
    <property type="term" value="P:intracellular signal transduction"/>
    <property type="evidence" value="ECO:0007669"/>
    <property type="project" value="InterPro"/>
</dbReference>
<dbReference type="Proteomes" id="UP000504612">
    <property type="component" value="Unplaced"/>
</dbReference>
<dbReference type="Gene3D" id="2.30.29.30">
    <property type="entry name" value="Pleckstrin-homology domain (PH domain)/Phosphotyrosine-binding domain (PTB)"/>
    <property type="match status" value="1"/>
</dbReference>
<sequence length="850" mass="98267">MAGPVGVGSPPGAMAEWRQCGRWLIDCKVLPANHRVVWPSAVVFELAQALRDGVLLCQLLHNLSPGSVDLKDINFRPQMSQFLCLKNIRTFLKVCHDKFGLRNSELFDPFDLFDVRDFGKVISAVSRLSHHSIAQNKGIRPFPSEETTENEDDVYRSLEELADEHDLGEDIYDCVPCEDEGDDIYEDIIKVEVQQPMKMGMTEDDKRNCCLLEIQETEAKYYKTLEEIEKNYMNPLRLILTPQDMGAIFINLEDLIKVHFNFLRSIDVSMMAGGSTLAKVFLEFKERLLIYGEYCSRMEHAQTTLNHLMANREDVRQKVEECTLKVQEGKFKLQDLLVVPMQRVLKYHLLLKELLSHSSDRPEKQQLKEALEAMQDLAMFINEVKRDKETLKKISEFQSSIENLPVKLEEYGRPKIDGELKVRSIINHTKQDRYLFLFDKVVIVCKRKGYSYEQKDILELLCYKMTDDPTNNKDIKKWSYGFYLTHLQGKQGFQFFCKTEEMKRKWMEQFEMAISNIKPEKATANNHQFQMFTFDKTTNCKACKMFLRGTFYQGYQCLKCKAGAHKECLEVIPPCKFSSPAEQESLNLGPKMVALQNYHGNPAPPGKPVLTFQMGEVIELLRGEPDSQWWEGRLIVSKKSGYFPSSLVKPCPVDARPPSSRPPSREMDYSTYPWFAGNMERQQTDNLLKQHASGTYLIRERPAEAERFAISIKFNDEVKHIKVVEKDNWIHITEAKKFESLLELVEYYQAHSLKESFKQLDTTLKYPYKSRERSASRTLARSPVFTPRAIGTAVARYNFAARDMRELSLQEGDVVKIYSRIGGDQGWWKGEANGRIGWFPSTYVEEEGVQ</sequence>
<dbReference type="InterPro" id="IPR000219">
    <property type="entry name" value="DH_dom"/>
</dbReference>
<dbReference type="Gene3D" id="3.30.505.10">
    <property type="entry name" value="SH2 domain"/>
    <property type="match status" value="1"/>
</dbReference>
<evidence type="ECO:0000256" key="9">
    <source>
        <dbReference type="PROSITE-ProRule" id="PRU00191"/>
    </source>
</evidence>
<name>A0A6J1VRI4_9SAUR</name>
<dbReference type="FunFam" id="1.10.418.10:FF:000019">
    <property type="entry name" value="Vav guanine nucleotide exchange factor 2"/>
    <property type="match status" value="1"/>
</dbReference>
<dbReference type="GO" id="GO:0005085">
    <property type="term" value="F:guanyl-nucleotide exchange factor activity"/>
    <property type="evidence" value="ECO:0007669"/>
    <property type="project" value="UniProtKB-KW"/>
</dbReference>
<evidence type="ECO:0000256" key="1">
    <source>
        <dbReference type="ARBA" id="ARBA00022443"/>
    </source>
</evidence>
<dbReference type="Gene3D" id="3.30.60.20">
    <property type="match status" value="1"/>
</dbReference>
<feature type="domain" description="DH" evidence="15">
    <location>
        <begin position="206"/>
        <end position="384"/>
    </location>
</feature>
<dbReference type="InterPro" id="IPR036860">
    <property type="entry name" value="SH2_dom_sf"/>
</dbReference>
<protein>
    <submittedName>
        <fullName evidence="19">Guanine nucleotide exchange factor VAV2 isoform X1</fullName>
    </submittedName>
</protein>
<dbReference type="AlphaFoldDB" id="A0A6J1VRI4"/>
<dbReference type="PRINTS" id="PR00401">
    <property type="entry name" value="SH2DOMAIN"/>
</dbReference>
<keyword evidence="11" id="KW-0175">Coiled coil</keyword>
<dbReference type="CTD" id="7410"/>
<feature type="domain" description="SH2" evidence="12">
    <location>
        <begin position="674"/>
        <end position="768"/>
    </location>
</feature>
<dbReference type="PROSITE" id="PS50890">
    <property type="entry name" value="PUA"/>
    <property type="match status" value="1"/>
</dbReference>
<dbReference type="CDD" id="cd10406">
    <property type="entry name" value="SH2_Vav2"/>
    <property type="match status" value="1"/>
</dbReference>
<evidence type="ECO:0000259" key="12">
    <source>
        <dbReference type="PROSITE" id="PS50001"/>
    </source>
</evidence>
<dbReference type="InterPro" id="IPR035732">
    <property type="entry name" value="VAV2_SH3_2"/>
</dbReference>
<dbReference type="InterPro" id="IPR035899">
    <property type="entry name" value="DBL_dom_sf"/>
</dbReference>
<dbReference type="InterPro" id="IPR001849">
    <property type="entry name" value="PH_domain"/>
</dbReference>
<dbReference type="SMART" id="SM00233">
    <property type="entry name" value="PH"/>
    <property type="match status" value="1"/>
</dbReference>
<dbReference type="InterPro" id="IPR037832">
    <property type="entry name" value="PH_Vav"/>
</dbReference>
<dbReference type="RefSeq" id="XP_026545606.1">
    <property type="nucleotide sequence ID" value="XM_026689821.1"/>
</dbReference>
<dbReference type="Gene3D" id="1.20.900.10">
    <property type="entry name" value="Dbl homology (DH) domain"/>
    <property type="match status" value="1"/>
</dbReference>
<feature type="coiled-coil region" evidence="11">
    <location>
        <begin position="298"/>
        <end position="325"/>
    </location>
</feature>
<evidence type="ECO:0000256" key="11">
    <source>
        <dbReference type="SAM" id="Coils"/>
    </source>
</evidence>
<dbReference type="SMART" id="SM00325">
    <property type="entry name" value="RhoGEF"/>
    <property type="match status" value="1"/>
</dbReference>
<dbReference type="SUPFAM" id="SSF47576">
    <property type="entry name" value="Calponin-homology domain, CH-domain"/>
    <property type="match status" value="1"/>
</dbReference>
<proteinExistence type="predicted"/>
<dbReference type="CDD" id="cd20868">
    <property type="entry name" value="C1_VAV2"/>
    <property type="match status" value="1"/>
</dbReference>
<dbReference type="InterPro" id="IPR001331">
    <property type="entry name" value="GDS_CDC24_CS"/>
</dbReference>
<dbReference type="CDD" id="cd11977">
    <property type="entry name" value="SH3_VAV2_2"/>
    <property type="match status" value="1"/>
</dbReference>
<dbReference type="Gene3D" id="1.10.418.10">
    <property type="entry name" value="Calponin-like domain"/>
    <property type="match status" value="1"/>
</dbReference>
<evidence type="ECO:0000256" key="7">
    <source>
        <dbReference type="ARBA" id="ARBA00022833"/>
    </source>
</evidence>
<dbReference type="PROSITE" id="PS50081">
    <property type="entry name" value="ZF_DAG_PE_2"/>
    <property type="match status" value="1"/>
</dbReference>
<dbReference type="SUPFAM" id="SSF48065">
    <property type="entry name" value="DBL homology domain (DH-domain)"/>
    <property type="match status" value="1"/>
</dbReference>
<dbReference type="InterPro" id="IPR001715">
    <property type="entry name" value="CH_dom"/>
</dbReference>
<dbReference type="PROSITE" id="PS50002">
    <property type="entry name" value="SH3"/>
    <property type="match status" value="2"/>
</dbReference>
<dbReference type="PROSITE" id="PS50003">
    <property type="entry name" value="PH_DOMAIN"/>
    <property type="match status" value="1"/>
</dbReference>
<evidence type="ECO:0000259" key="14">
    <source>
        <dbReference type="PROSITE" id="PS50003"/>
    </source>
</evidence>
<dbReference type="FunFam" id="2.30.30.40:FF:000039">
    <property type="entry name" value="Vav guanine nucleotide exchange factor 3"/>
    <property type="match status" value="1"/>
</dbReference>
<dbReference type="InterPro" id="IPR036872">
    <property type="entry name" value="CH_dom_sf"/>
</dbReference>
<evidence type="ECO:0000256" key="8">
    <source>
        <dbReference type="ARBA" id="ARBA00022999"/>
    </source>
</evidence>
<evidence type="ECO:0000256" key="10">
    <source>
        <dbReference type="PROSITE-ProRule" id="PRU00192"/>
    </source>
</evidence>
<dbReference type="PROSITE" id="PS50021">
    <property type="entry name" value="CH"/>
    <property type="match status" value="1"/>
</dbReference>
<reference evidence="19" key="1">
    <citation type="submission" date="2025-08" db="UniProtKB">
        <authorList>
            <consortium name="RefSeq"/>
        </authorList>
    </citation>
    <scope>IDENTIFICATION</scope>
</reference>
<dbReference type="FunFam" id="3.30.505.10:FF:000024">
    <property type="entry name" value="Vav guanine nucleotide exchange factor 2"/>
    <property type="match status" value="1"/>
</dbReference>
<dbReference type="Pfam" id="PF00130">
    <property type="entry name" value="C1_1"/>
    <property type="match status" value="1"/>
</dbReference>
<dbReference type="PRINTS" id="PR00452">
    <property type="entry name" value="SH3DOMAIN"/>
</dbReference>
<dbReference type="InterPro" id="IPR000980">
    <property type="entry name" value="SH2"/>
</dbReference>
<dbReference type="Pfam" id="PF22697">
    <property type="entry name" value="SOS1_NGEF_PH"/>
    <property type="match status" value="1"/>
</dbReference>
<dbReference type="GO" id="GO:0016477">
    <property type="term" value="P:cell migration"/>
    <property type="evidence" value="ECO:0007669"/>
    <property type="project" value="TreeGrafter"/>
</dbReference>
<accession>A0A6J1VRI4</accession>
<feature type="domain" description="Phorbol-ester/DAG-type" evidence="17">
    <location>
        <begin position="526"/>
        <end position="575"/>
    </location>
</feature>
<evidence type="ECO:0000313" key="18">
    <source>
        <dbReference type="Proteomes" id="UP000504612"/>
    </source>
</evidence>
<dbReference type="GeneID" id="113427337"/>
<evidence type="ECO:0000256" key="2">
    <source>
        <dbReference type="ARBA" id="ARBA00022553"/>
    </source>
</evidence>
<keyword evidence="3" id="KW-0344">Guanine-nucleotide releasing factor</keyword>
<dbReference type="Gene3D" id="2.30.30.40">
    <property type="entry name" value="SH3 Domains"/>
    <property type="match status" value="2"/>
</dbReference>
<dbReference type="GO" id="GO:0005737">
    <property type="term" value="C:cytoplasm"/>
    <property type="evidence" value="ECO:0007669"/>
    <property type="project" value="TreeGrafter"/>
</dbReference>
<keyword evidence="2" id="KW-0597">Phosphoprotein</keyword>
<keyword evidence="7" id="KW-0862">Zinc</keyword>
<dbReference type="SMART" id="SM00033">
    <property type="entry name" value="CH"/>
    <property type="match status" value="1"/>
</dbReference>
<dbReference type="InterPro" id="IPR036028">
    <property type="entry name" value="SH3-like_dom_sf"/>
</dbReference>
<gene>
    <name evidence="19" type="primary">VAV2</name>
</gene>
<dbReference type="SUPFAM" id="SSF50044">
    <property type="entry name" value="SH3-domain"/>
    <property type="match status" value="2"/>
</dbReference>
<dbReference type="GO" id="GO:0008270">
    <property type="term" value="F:zinc ion binding"/>
    <property type="evidence" value="ECO:0007669"/>
    <property type="project" value="UniProtKB-KW"/>
</dbReference>
<dbReference type="PROSITE" id="PS00479">
    <property type="entry name" value="ZF_DAG_PE_1"/>
    <property type="match status" value="1"/>
</dbReference>
<evidence type="ECO:0000259" key="17">
    <source>
        <dbReference type="PROSITE" id="PS50081"/>
    </source>
</evidence>
<dbReference type="FunFam" id="1.20.900.10:FF:000009">
    <property type="entry name" value="Vav guanine nucleotide exchange factor 1"/>
    <property type="match status" value="1"/>
</dbReference>
<dbReference type="KEGG" id="nss:113427337"/>
<dbReference type="Pfam" id="PF00621">
    <property type="entry name" value="RhoGEF"/>
    <property type="match status" value="1"/>
</dbReference>
<dbReference type="CDD" id="cd00160">
    <property type="entry name" value="RhoGEF"/>
    <property type="match status" value="1"/>
</dbReference>
<dbReference type="PANTHER" id="PTHR45818">
    <property type="entry name" value="PROTEIN VAV"/>
    <property type="match status" value="1"/>
</dbReference>
<feature type="domain" description="SH3" evidence="13">
    <location>
        <begin position="587"/>
        <end position="653"/>
    </location>
</feature>
<dbReference type="CDD" id="cd21263">
    <property type="entry name" value="CH_VAV2"/>
    <property type="match status" value="1"/>
</dbReference>
<dbReference type="InterPro" id="IPR002219">
    <property type="entry name" value="PKC_DAG/PE"/>
</dbReference>
<keyword evidence="18" id="KW-1185">Reference proteome</keyword>
<evidence type="ECO:0000256" key="4">
    <source>
        <dbReference type="ARBA" id="ARBA00022723"/>
    </source>
</evidence>
<dbReference type="SMART" id="SM00109">
    <property type="entry name" value="C1"/>
    <property type="match status" value="1"/>
</dbReference>
<dbReference type="InterPro" id="IPR035880">
    <property type="entry name" value="VAV2_SH2"/>
</dbReference>
<dbReference type="InterPro" id="IPR055251">
    <property type="entry name" value="SOS1_NGEF_PH"/>
</dbReference>
<dbReference type="PROSITE" id="PS50001">
    <property type="entry name" value="SH2"/>
    <property type="match status" value="1"/>
</dbReference>
<keyword evidence="4" id="KW-0479">Metal-binding</keyword>
<dbReference type="SMART" id="SM00326">
    <property type="entry name" value="SH3"/>
    <property type="match status" value="2"/>
</dbReference>
<dbReference type="PROSITE" id="PS50010">
    <property type="entry name" value="DH_2"/>
    <property type="match status" value="1"/>
</dbReference>
<dbReference type="SUPFAM" id="SSF50729">
    <property type="entry name" value="PH domain-like"/>
    <property type="match status" value="1"/>
</dbReference>
<evidence type="ECO:0000313" key="19">
    <source>
        <dbReference type="RefSeq" id="XP_026545606.1"/>
    </source>
</evidence>
<dbReference type="Pfam" id="PF00017">
    <property type="entry name" value="SH2"/>
    <property type="match status" value="1"/>
</dbReference>
<keyword evidence="6" id="KW-0863">Zinc-finger</keyword>
<organism evidence="18 19">
    <name type="scientific">Notechis scutatus</name>
    <name type="common">mainland tiger snake</name>
    <dbReference type="NCBI Taxonomy" id="8663"/>
    <lineage>
        <taxon>Eukaryota</taxon>
        <taxon>Metazoa</taxon>
        <taxon>Chordata</taxon>
        <taxon>Craniata</taxon>
        <taxon>Vertebrata</taxon>
        <taxon>Euteleostomi</taxon>
        <taxon>Lepidosauria</taxon>
        <taxon>Squamata</taxon>
        <taxon>Bifurcata</taxon>
        <taxon>Unidentata</taxon>
        <taxon>Episquamata</taxon>
        <taxon>Toxicofera</taxon>
        <taxon>Serpentes</taxon>
        <taxon>Colubroidea</taxon>
        <taxon>Elapidae</taxon>
        <taxon>Hydrophiinae</taxon>
        <taxon>Notechis</taxon>
    </lineage>
</organism>
<dbReference type="InterPro" id="IPR022613">
    <property type="entry name" value="CH_CAMSAP_2"/>
</dbReference>
<evidence type="ECO:0000259" key="15">
    <source>
        <dbReference type="PROSITE" id="PS50010"/>
    </source>
</evidence>
<dbReference type="InterPro" id="IPR001452">
    <property type="entry name" value="SH3_domain"/>
</dbReference>
<dbReference type="SMART" id="SM00252">
    <property type="entry name" value="SH2"/>
    <property type="match status" value="1"/>
</dbReference>
<dbReference type="CDD" id="cd01223">
    <property type="entry name" value="PH_Vav"/>
    <property type="match status" value="1"/>
</dbReference>
<feature type="domain" description="PH" evidence="14">
    <location>
        <begin position="413"/>
        <end position="515"/>
    </location>
</feature>
<dbReference type="Pfam" id="PF11971">
    <property type="entry name" value="CAMSAP_CH"/>
    <property type="match status" value="1"/>
</dbReference>
<dbReference type="PANTHER" id="PTHR45818:SF4">
    <property type="entry name" value="GUANINE NUCLEOTIDE EXCHANGE FACTOR VAV2"/>
    <property type="match status" value="1"/>
</dbReference>
<keyword evidence="8 9" id="KW-0727">SH2 domain</keyword>